<dbReference type="EMBL" id="SWDB01000039">
    <property type="protein sequence ID" value="TKB43373.1"/>
    <property type="molecule type" value="Genomic_DNA"/>
</dbReference>
<dbReference type="CDD" id="cd02023">
    <property type="entry name" value="UMPK"/>
    <property type="match status" value="1"/>
</dbReference>
<dbReference type="UniPathway" id="UPA00574">
    <property type="reaction ID" value="UER00637"/>
</dbReference>
<dbReference type="InterPro" id="IPR000764">
    <property type="entry name" value="Uridine_kinase-like"/>
</dbReference>
<keyword evidence="8" id="KW-1185">Reference proteome</keyword>
<name>A0A4U1B248_9GAMM</name>
<evidence type="ECO:0000313" key="8">
    <source>
        <dbReference type="Proteomes" id="UP000307999"/>
    </source>
</evidence>
<keyword evidence="5" id="KW-0067">ATP-binding</keyword>
<dbReference type="NCBIfam" id="NF004018">
    <property type="entry name" value="PRK05480.1"/>
    <property type="match status" value="1"/>
</dbReference>
<dbReference type="Pfam" id="PF00485">
    <property type="entry name" value="PRK"/>
    <property type="match status" value="1"/>
</dbReference>
<comment type="subcellular location">
    <subcellularLocation>
        <location evidence="5">Cytoplasm</location>
    </subcellularLocation>
</comment>
<dbReference type="Proteomes" id="UP000307999">
    <property type="component" value="Unassembled WGS sequence"/>
</dbReference>
<dbReference type="AlphaFoldDB" id="A0A4U1B248"/>
<evidence type="ECO:0000256" key="3">
    <source>
        <dbReference type="ARBA" id="ARBA00022741"/>
    </source>
</evidence>
<keyword evidence="5" id="KW-0963">Cytoplasm</keyword>
<comment type="caution">
    <text evidence="7">The sequence shown here is derived from an EMBL/GenBank/DDBJ whole genome shotgun (WGS) entry which is preliminary data.</text>
</comment>
<dbReference type="OrthoDB" id="9777642at2"/>
<evidence type="ECO:0000313" key="7">
    <source>
        <dbReference type="EMBL" id="TKB43373.1"/>
    </source>
</evidence>
<reference evidence="7 8" key="1">
    <citation type="submission" date="2019-04" db="EMBL/GenBank/DDBJ databases">
        <title>Thalassotalea guangxiensis sp. nov., isolated from sediment of the coastal wetland.</title>
        <authorList>
            <person name="Zheng S."/>
            <person name="Zhang D."/>
        </authorList>
    </citation>
    <scope>NUCLEOTIDE SEQUENCE [LARGE SCALE GENOMIC DNA]</scope>
    <source>
        <strain evidence="7 8">ZS-4</strain>
    </source>
</reference>
<proteinExistence type="inferred from homology"/>
<dbReference type="GO" id="GO:0043771">
    <property type="term" value="F:cytidine kinase activity"/>
    <property type="evidence" value="ECO:0007669"/>
    <property type="project" value="RHEA"/>
</dbReference>
<dbReference type="GO" id="GO:0044206">
    <property type="term" value="P:UMP salvage"/>
    <property type="evidence" value="ECO:0007669"/>
    <property type="project" value="UniProtKB-UniPathway"/>
</dbReference>
<dbReference type="Gene3D" id="3.40.50.300">
    <property type="entry name" value="P-loop containing nucleotide triphosphate hydrolases"/>
    <property type="match status" value="1"/>
</dbReference>
<dbReference type="InterPro" id="IPR006083">
    <property type="entry name" value="PRK/URK"/>
</dbReference>
<sequence length="212" mass="24835">MNHLTIIAVVGASASGKSLFAKTIYNELIGELGQDSMTIINEDSYYKCQDHLPFEERIKTNYDHPSAFEHDLLKQHLTQLSQGQMIHVPVYDYKRHTRSKEEVVPVKPARVVLVEGIMLFTCPELRKRFDINIYMDTPLDICLLRRIKRDLQERGRDFSSVHDQYHLTVRPMYFQYIEPSRNYADIVITRGGRNRRALELIKAKIRELVKEN</sequence>
<dbReference type="InterPro" id="IPR027417">
    <property type="entry name" value="P-loop_NTPase"/>
</dbReference>
<dbReference type="GO" id="GO:0005524">
    <property type="term" value="F:ATP binding"/>
    <property type="evidence" value="ECO:0007669"/>
    <property type="project" value="UniProtKB-KW"/>
</dbReference>
<dbReference type="GO" id="GO:0044211">
    <property type="term" value="P:CTP salvage"/>
    <property type="evidence" value="ECO:0007669"/>
    <property type="project" value="UniProtKB-UniPathway"/>
</dbReference>
<protein>
    <recommendedName>
        <fullName evidence="5">Uridine kinase</fullName>
        <ecNumber evidence="5">2.7.1.48</ecNumber>
    </recommendedName>
</protein>
<comment type="pathway">
    <text evidence="1 5">Pyrimidine metabolism; UMP biosynthesis via salvage pathway; UMP from uridine: step 1/1.</text>
</comment>
<dbReference type="NCBIfam" id="TIGR00235">
    <property type="entry name" value="udk"/>
    <property type="match status" value="1"/>
</dbReference>
<gene>
    <name evidence="7" type="ORF">E8M12_15150</name>
</gene>
<keyword evidence="3 5" id="KW-0547">Nucleotide-binding</keyword>
<dbReference type="GO" id="GO:0004849">
    <property type="term" value="F:uridine kinase activity"/>
    <property type="evidence" value="ECO:0007669"/>
    <property type="project" value="UniProtKB-EC"/>
</dbReference>
<comment type="pathway">
    <text evidence="5">Pyrimidine metabolism; CTP biosynthesis via salvage pathway; CTP from cytidine: step 1/3.</text>
</comment>
<dbReference type="RefSeq" id="WP_136737152.1">
    <property type="nucleotide sequence ID" value="NZ_SWDB01000039.1"/>
</dbReference>
<accession>A0A4U1B248</accession>
<evidence type="ECO:0000256" key="4">
    <source>
        <dbReference type="ARBA" id="ARBA00022777"/>
    </source>
</evidence>
<evidence type="ECO:0000259" key="6">
    <source>
        <dbReference type="Pfam" id="PF00485"/>
    </source>
</evidence>
<comment type="similarity">
    <text evidence="5">Belongs to the uridine kinase family.</text>
</comment>
<dbReference type="PRINTS" id="PR00988">
    <property type="entry name" value="URIDINKINASE"/>
</dbReference>
<dbReference type="UniPathway" id="UPA00579">
    <property type="reaction ID" value="UER00640"/>
</dbReference>
<dbReference type="GO" id="GO:0005737">
    <property type="term" value="C:cytoplasm"/>
    <property type="evidence" value="ECO:0007669"/>
    <property type="project" value="UniProtKB-SubCell"/>
</dbReference>
<dbReference type="EC" id="2.7.1.48" evidence="5"/>
<keyword evidence="2 5" id="KW-0808">Transferase</keyword>
<evidence type="ECO:0000256" key="1">
    <source>
        <dbReference type="ARBA" id="ARBA00004690"/>
    </source>
</evidence>
<organism evidence="7 8">
    <name type="scientific">Thalassotalea mangrovi</name>
    <dbReference type="NCBI Taxonomy" id="2572245"/>
    <lineage>
        <taxon>Bacteria</taxon>
        <taxon>Pseudomonadati</taxon>
        <taxon>Pseudomonadota</taxon>
        <taxon>Gammaproteobacteria</taxon>
        <taxon>Alteromonadales</taxon>
        <taxon>Colwelliaceae</taxon>
        <taxon>Thalassotalea</taxon>
    </lineage>
</organism>
<evidence type="ECO:0000256" key="5">
    <source>
        <dbReference type="RuleBase" id="RU003825"/>
    </source>
</evidence>
<evidence type="ECO:0000256" key="2">
    <source>
        <dbReference type="ARBA" id="ARBA00022679"/>
    </source>
</evidence>
<dbReference type="PANTHER" id="PTHR10285">
    <property type="entry name" value="URIDINE KINASE"/>
    <property type="match status" value="1"/>
</dbReference>
<comment type="catalytic activity">
    <reaction evidence="5">
        <text>cytidine + ATP = CMP + ADP + H(+)</text>
        <dbReference type="Rhea" id="RHEA:24674"/>
        <dbReference type="ChEBI" id="CHEBI:15378"/>
        <dbReference type="ChEBI" id="CHEBI:17562"/>
        <dbReference type="ChEBI" id="CHEBI:30616"/>
        <dbReference type="ChEBI" id="CHEBI:60377"/>
        <dbReference type="ChEBI" id="CHEBI:456216"/>
        <dbReference type="EC" id="2.7.1.48"/>
    </reaction>
</comment>
<feature type="domain" description="Phosphoribulokinase/uridine kinase" evidence="6">
    <location>
        <begin position="6"/>
        <end position="194"/>
    </location>
</feature>
<comment type="catalytic activity">
    <reaction evidence="5">
        <text>uridine + ATP = UMP + ADP + H(+)</text>
        <dbReference type="Rhea" id="RHEA:16825"/>
        <dbReference type="ChEBI" id="CHEBI:15378"/>
        <dbReference type="ChEBI" id="CHEBI:16704"/>
        <dbReference type="ChEBI" id="CHEBI:30616"/>
        <dbReference type="ChEBI" id="CHEBI:57865"/>
        <dbReference type="ChEBI" id="CHEBI:456216"/>
        <dbReference type="EC" id="2.7.1.48"/>
    </reaction>
</comment>
<keyword evidence="4 5" id="KW-0418">Kinase</keyword>
<dbReference type="SUPFAM" id="SSF52540">
    <property type="entry name" value="P-loop containing nucleoside triphosphate hydrolases"/>
    <property type="match status" value="1"/>
</dbReference>